<dbReference type="AlphaFoldDB" id="A0A0H5Q0B2"/>
<feature type="compositionally biased region" description="Low complexity" evidence="1">
    <location>
        <begin position="1"/>
        <end position="20"/>
    </location>
</feature>
<proteinExistence type="predicted"/>
<feature type="region of interest" description="Disordered" evidence="1">
    <location>
        <begin position="1"/>
        <end position="22"/>
    </location>
</feature>
<sequence length="101" mass="10742">MRSTPAHSASSSQCSASAVADPGKGAGLSLYAGVRVTLTDPRNGAPPILTIAVKDRLWGWDEWVLSQPALRPADWPEVQSTREMLLALARELTALAEASDE</sequence>
<reference evidence="2" key="1">
    <citation type="submission" date="2015-06" db="EMBL/GenBank/DDBJ databases">
        <authorList>
            <person name="Joergensen T."/>
        </authorList>
    </citation>
    <scope>NUCLEOTIDE SEQUENCE</scope>
    <source>
        <strain evidence="2">RGRH0375</strain>
    </source>
</reference>
<protein>
    <submittedName>
        <fullName evidence="2">Uncharacterized protein</fullName>
    </submittedName>
</protein>
<evidence type="ECO:0000256" key="1">
    <source>
        <dbReference type="SAM" id="MobiDB-lite"/>
    </source>
</evidence>
<dbReference type="EMBL" id="LN853032">
    <property type="protein sequence ID" value="CRY94839.1"/>
    <property type="molecule type" value="Genomic_DNA"/>
</dbReference>
<name>A0A0H5Q0B2_9ZZZZ</name>
<accession>A0A0H5Q0B2</accession>
<reference evidence="2" key="2">
    <citation type="submission" date="2015-07" db="EMBL/GenBank/DDBJ databases">
        <title>Plasmids, circular viruses and viroids from rat gut.</title>
        <authorList>
            <person name="Jorgensen T.J."/>
            <person name="Hansen M.A."/>
            <person name="Xu Z."/>
            <person name="Tabak M.A."/>
            <person name="Sorensen S.J."/>
            <person name="Hansen L.H."/>
        </authorList>
    </citation>
    <scope>NUCLEOTIDE SEQUENCE</scope>
    <source>
        <strain evidence="2">RGRH0375</strain>
    </source>
</reference>
<organism evidence="2">
    <name type="scientific">uncultured prokaryote</name>
    <dbReference type="NCBI Taxonomy" id="198431"/>
    <lineage>
        <taxon>unclassified sequences</taxon>
        <taxon>environmental samples</taxon>
    </lineage>
</organism>
<evidence type="ECO:0000313" key="2">
    <source>
        <dbReference type="EMBL" id="CRY94839.1"/>
    </source>
</evidence>